<reference evidence="5 6" key="2">
    <citation type="journal article" date="2010" name="Nucleic Acids Res.">
        <title>BeetleBase in 2010: revisions to provide comprehensive genomic information for Tribolium castaneum.</title>
        <authorList>
            <person name="Kim H.S."/>
            <person name="Murphy T."/>
            <person name="Xia J."/>
            <person name="Caragea D."/>
            <person name="Park Y."/>
            <person name="Beeman R.W."/>
            <person name="Lorenzen M.D."/>
            <person name="Butcher S."/>
            <person name="Manak J.R."/>
            <person name="Brown S.J."/>
        </authorList>
    </citation>
    <scope>GENOME REANNOTATION</scope>
    <source>
        <strain evidence="5 6">Georgia GA2</strain>
    </source>
</reference>
<dbReference type="Proteomes" id="UP000007266">
    <property type="component" value="Linkage group 2"/>
</dbReference>
<protein>
    <submittedName>
        <fullName evidence="5">Protein takeout-like Protein</fullName>
    </submittedName>
</protein>
<dbReference type="Gene3D" id="3.15.10.30">
    <property type="entry name" value="Haemolymph juvenile hormone binding protein"/>
    <property type="match status" value="1"/>
</dbReference>
<dbReference type="GO" id="GO:0007623">
    <property type="term" value="P:circadian rhythm"/>
    <property type="evidence" value="ECO:0000318"/>
    <property type="project" value="GO_Central"/>
</dbReference>
<keyword evidence="2" id="KW-0090">Biological rhythms</keyword>
<comment type="similarity">
    <text evidence="3">Belongs to the TO family.</text>
</comment>
<proteinExistence type="inferred from homology"/>
<dbReference type="PhylomeDB" id="D6WAN0"/>
<feature type="chain" id="PRO_5003089041" evidence="4">
    <location>
        <begin position="20"/>
        <end position="242"/>
    </location>
</feature>
<organism evidence="5 6">
    <name type="scientific">Tribolium castaneum</name>
    <name type="common">Red flour beetle</name>
    <dbReference type="NCBI Taxonomy" id="7070"/>
    <lineage>
        <taxon>Eukaryota</taxon>
        <taxon>Metazoa</taxon>
        <taxon>Ecdysozoa</taxon>
        <taxon>Arthropoda</taxon>
        <taxon>Hexapoda</taxon>
        <taxon>Insecta</taxon>
        <taxon>Pterygota</taxon>
        <taxon>Neoptera</taxon>
        <taxon>Endopterygota</taxon>
        <taxon>Coleoptera</taxon>
        <taxon>Polyphaga</taxon>
        <taxon>Cucujiformia</taxon>
        <taxon>Tenebrionidae</taxon>
        <taxon>Tenebrionidae incertae sedis</taxon>
        <taxon>Tribolium</taxon>
    </lineage>
</organism>
<dbReference type="GO" id="GO:0005615">
    <property type="term" value="C:extracellular space"/>
    <property type="evidence" value="ECO:0000318"/>
    <property type="project" value="GO_Central"/>
</dbReference>
<dbReference type="AlphaFoldDB" id="D6WAN0"/>
<evidence type="ECO:0000313" key="5">
    <source>
        <dbReference type="EMBL" id="EEZ98654.1"/>
    </source>
</evidence>
<dbReference type="HOGENOM" id="CLU_069908_5_0_1"/>
<evidence type="ECO:0000256" key="4">
    <source>
        <dbReference type="SAM" id="SignalP"/>
    </source>
</evidence>
<evidence type="ECO:0000313" key="6">
    <source>
        <dbReference type="Proteomes" id="UP000007266"/>
    </source>
</evidence>
<sequence>MKYQVLVLVVALFCTPVVPQSPQTRPSYIKSCDEKNPNFKTCALENANYAIPFIVKGDKQVGIPRLDPLDLPLIEIEHNNFKLSLKDVQVSGLKDIKVTSIDLGRTGFDAVFHIENLNIIGTYDIDGKVLLLTLKGQGPANITAVGGDYHVKAKIEPYQKNDIEYLKFVDPQIDFTLTRAYFNFENILNGNQELGSEINQLLNENWQDVLNDLGAPIKETVTRIIESIVSKILERVPANEIL</sequence>
<dbReference type="FunFam" id="3.15.10.30:FF:000001">
    <property type="entry name" value="Takeout-like protein 1"/>
    <property type="match status" value="1"/>
</dbReference>
<keyword evidence="6" id="KW-1185">Reference proteome</keyword>
<accession>D6WAN0</accession>
<name>D6WAN0_TRICA</name>
<dbReference type="Pfam" id="PF06585">
    <property type="entry name" value="JHBP"/>
    <property type="match status" value="1"/>
</dbReference>
<feature type="signal peptide" evidence="4">
    <location>
        <begin position="1"/>
        <end position="19"/>
    </location>
</feature>
<reference evidence="5 6" key="1">
    <citation type="journal article" date="2008" name="Nature">
        <title>The genome of the model beetle and pest Tribolium castaneum.</title>
        <authorList>
            <consortium name="Tribolium Genome Sequencing Consortium"/>
            <person name="Richards S."/>
            <person name="Gibbs R.A."/>
            <person name="Weinstock G.M."/>
            <person name="Brown S.J."/>
            <person name="Denell R."/>
            <person name="Beeman R.W."/>
            <person name="Gibbs R."/>
            <person name="Beeman R.W."/>
            <person name="Brown S.J."/>
            <person name="Bucher G."/>
            <person name="Friedrich M."/>
            <person name="Grimmelikhuijzen C.J."/>
            <person name="Klingler M."/>
            <person name="Lorenzen M."/>
            <person name="Richards S."/>
            <person name="Roth S."/>
            <person name="Schroder R."/>
            <person name="Tautz D."/>
            <person name="Zdobnov E.M."/>
            <person name="Muzny D."/>
            <person name="Gibbs R.A."/>
            <person name="Weinstock G.M."/>
            <person name="Attaway T."/>
            <person name="Bell S."/>
            <person name="Buhay C.J."/>
            <person name="Chandrabose M.N."/>
            <person name="Chavez D."/>
            <person name="Clerk-Blankenburg K.P."/>
            <person name="Cree A."/>
            <person name="Dao M."/>
            <person name="Davis C."/>
            <person name="Chacko J."/>
            <person name="Dinh H."/>
            <person name="Dugan-Rocha S."/>
            <person name="Fowler G."/>
            <person name="Garner T.T."/>
            <person name="Garnes J."/>
            <person name="Gnirke A."/>
            <person name="Hawes A."/>
            <person name="Hernandez J."/>
            <person name="Hines S."/>
            <person name="Holder M."/>
            <person name="Hume J."/>
            <person name="Jhangiani S.N."/>
            <person name="Joshi V."/>
            <person name="Khan Z.M."/>
            <person name="Jackson L."/>
            <person name="Kovar C."/>
            <person name="Kowis A."/>
            <person name="Lee S."/>
            <person name="Lewis L.R."/>
            <person name="Margolis J."/>
            <person name="Morgan M."/>
            <person name="Nazareth L.V."/>
            <person name="Nguyen N."/>
            <person name="Okwuonu G."/>
            <person name="Parker D."/>
            <person name="Richards S."/>
            <person name="Ruiz S.J."/>
            <person name="Santibanez J."/>
            <person name="Savard J."/>
            <person name="Scherer S.E."/>
            <person name="Schneider B."/>
            <person name="Sodergren E."/>
            <person name="Tautz D."/>
            <person name="Vattahil S."/>
            <person name="Villasana D."/>
            <person name="White C.S."/>
            <person name="Wright R."/>
            <person name="Park Y."/>
            <person name="Beeman R.W."/>
            <person name="Lord J."/>
            <person name="Oppert B."/>
            <person name="Lorenzen M."/>
            <person name="Brown S."/>
            <person name="Wang L."/>
            <person name="Savard J."/>
            <person name="Tautz D."/>
            <person name="Richards S."/>
            <person name="Weinstock G."/>
            <person name="Gibbs R.A."/>
            <person name="Liu Y."/>
            <person name="Worley K."/>
            <person name="Weinstock G."/>
            <person name="Elsik C.G."/>
            <person name="Reese J.T."/>
            <person name="Elhaik E."/>
            <person name="Landan G."/>
            <person name="Graur D."/>
            <person name="Arensburger P."/>
            <person name="Atkinson P."/>
            <person name="Beeman R.W."/>
            <person name="Beidler J."/>
            <person name="Brown S.J."/>
            <person name="Demuth J.P."/>
            <person name="Drury D.W."/>
            <person name="Du Y.Z."/>
            <person name="Fujiwara H."/>
            <person name="Lorenzen M."/>
            <person name="Maselli V."/>
            <person name="Osanai M."/>
            <person name="Park Y."/>
            <person name="Robertson H.M."/>
            <person name="Tu Z."/>
            <person name="Wang J.J."/>
            <person name="Wang S."/>
            <person name="Richards S."/>
            <person name="Song H."/>
            <person name="Zhang L."/>
            <person name="Sodergren E."/>
            <person name="Werner D."/>
            <person name="Stanke M."/>
            <person name="Morgenstern B."/>
            <person name="Solovyev V."/>
            <person name="Kosarev P."/>
            <person name="Brown G."/>
            <person name="Chen H.C."/>
            <person name="Ermolaeva O."/>
            <person name="Hlavina W."/>
            <person name="Kapustin Y."/>
            <person name="Kiryutin B."/>
            <person name="Kitts P."/>
            <person name="Maglott D."/>
            <person name="Pruitt K."/>
            <person name="Sapojnikov V."/>
            <person name="Souvorov A."/>
            <person name="Mackey A.J."/>
            <person name="Waterhouse R.M."/>
            <person name="Wyder S."/>
            <person name="Zdobnov E.M."/>
            <person name="Zdobnov E.M."/>
            <person name="Wyder S."/>
            <person name="Kriventseva E.V."/>
            <person name="Kadowaki T."/>
            <person name="Bork P."/>
            <person name="Aranda M."/>
            <person name="Bao R."/>
            <person name="Beermann A."/>
            <person name="Berns N."/>
            <person name="Bolognesi R."/>
            <person name="Bonneton F."/>
            <person name="Bopp D."/>
            <person name="Brown S.J."/>
            <person name="Bucher G."/>
            <person name="Butts T."/>
            <person name="Chaumot A."/>
            <person name="Denell R.E."/>
            <person name="Ferrier D.E."/>
            <person name="Friedrich M."/>
            <person name="Gordon C.M."/>
            <person name="Jindra M."/>
            <person name="Klingler M."/>
            <person name="Lan Q."/>
            <person name="Lattorff H.M."/>
            <person name="Laudet V."/>
            <person name="von Levetsow C."/>
            <person name="Liu Z."/>
            <person name="Lutz R."/>
            <person name="Lynch J.A."/>
            <person name="da Fonseca R.N."/>
            <person name="Posnien N."/>
            <person name="Reuter R."/>
            <person name="Roth S."/>
            <person name="Savard J."/>
            <person name="Schinko J.B."/>
            <person name="Schmitt C."/>
            <person name="Schoppmeier M."/>
            <person name="Schroder R."/>
            <person name="Shippy T.D."/>
            <person name="Simonnet F."/>
            <person name="Marques-Souza H."/>
            <person name="Tautz D."/>
            <person name="Tomoyasu Y."/>
            <person name="Trauner J."/>
            <person name="Van der Zee M."/>
            <person name="Vervoort M."/>
            <person name="Wittkopp N."/>
            <person name="Wimmer E.A."/>
            <person name="Yang X."/>
            <person name="Jones A.K."/>
            <person name="Sattelle D.B."/>
            <person name="Ebert P.R."/>
            <person name="Nelson D."/>
            <person name="Scott J.G."/>
            <person name="Beeman R.W."/>
            <person name="Muthukrishnan S."/>
            <person name="Kramer K.J."/>
            <person name="Arakane Y."/>
            <person name="Beeman R.W."/>
            <person name="Zhu Q."/>
            <person name="Hogenkamp D."/>
            <person name="Dixit R."/>
            <person name="Oppert B."/>
            <person name="Jiang H."/>
            <person name="Zou Z."/>
            <person name="Marshall J."/>
            <person name="Elpidina E."/>
            <person name="Vinokurov K."/>
            <person name="Oppert C."/>
            <person name="Zou Z."/>
            <person name="Evans J."/>
            <person name="Lu Z."/>
            <person name="Zhao P."/>
            <person name="Sumathipala N."/>
            <person name="Altincicek B."/>
            <person name="Vilcinskas A."/>
            <person name="Williams M."/>
            <person name="Hultmark D."/>
            <person name="Hetru C."/>
            <person name="Jiang H."/>
            <person name="Grimmelikhuijzen C.J."/>
            <person name="Hauser F."/>
            <person name="Cazzamali G."/>
            <person name="Williamson M."/>
            <person name="Park Y."/>
            <person name="Li B."/>
            <person name="Tanaka Y."/>
            <person name="Predel R."/>
            <person name="Neupert S."/>
            <person name="Schachtner J."/>
            <person name="Verleyen P."/>
            <person name="Raible F."/>
            <person name="Bork P."/>
            <person name="Friedrich M."/>
            <person name="Walden K.K."/>
            <person name="Robertson H.M."/>
            <person name="Angeli S."/>
            <person name="Foret S."/>
            <person name="Bucher G."/>
            <person name="Schuetz S."/>
            <person name="Maleszka R."/>
            <person name="Wimmer E.A."/>
            <person name="Beeman R.W."/>
            <person name="Lorenzen M."/>
            <person name="Tomoyasu Y."/>
            <person name="Miller S.C."/>
            <person name="Grossmann D."/>
            <person name="Bucher G."/>
        </authorList>
    </citation>
    <scope>NUCLEOTIDE SEQUENCE [LARGE SCALE GENOMIC DNA]</scope>
    <source>
        <strain evidence="5 6">Georgia GA2</strain>
    </source>
</reference>
<evidence type="ECO:0000256" key="3">
    <source>
        <dbReference type="ARBA" id="ARBA00060902"/>
    </source>
</evidence>
<evidence type="ECO:0000256" key="2">
    <source>
        <dbReference type="ARBA" id="ARBA00023108"/>
    </source>
</evidence>
<keyword evidence="1 4" id="KW-0732">Signal</keyword>
<evidence type="ECO:0000256" key="1">
    <source>
        <dbReference type="ARBA" id="ARBA00022729"/>
    </source>
</evidence>
<dbReference type="SMART" id="SM00700">
    <property type="entry name" value="JHBP"/>
    <property type="match status" value="1"/>
</dbReference>
<dbReference type="EMBL" id="KQ971312">
    <property type="protein sequence ID" value="EEZ98654.1"/>
    <property type="molecule type" value="Genomic_DNA"/>
</dbReference>
<gene>
    <name evidence="5" type="primary">AUGUSTUS-3.0.2_01183</name>
    <name evidence="5" type="ORF">TcasGA2_TC001183</name>
</gene>
<dbReference type="PANTHER" id="PTHR11008">
    <property type="entry name" value="PROTEIN TAKEOUT-LIKE PROTEIN"/>
    <property type="match status" value="1"/>
</dbReference>
<dbReference type="OMA" id="KTCRQND"/>
<dbReference type="PANTHER" id="PTHR11008:SF32">
    <property type="entry name" value="CIRCADIAN CLOCK-CONTROLLED PROTEIN DAYWAKE-RELATED"/>
    <property type="match status" value="1"/>
</dbReference>
<dbReference type="InterPro" id="IPR010562">
    <property type="entry name" value="Haemolymph_juvenile_hormone-bd"/>
</dbReference>
<dbReference type="eggNOG" id="ENOG502SQBT">
    <property type="taxonomic scope" value="Eukaryota"/>
</dbReference>
<dbReference type="InterPro" id="IPR038606">
    <property type="entry name" value="To_sf"/>
</dbReference>